<comment type="caution">
    <text evidence="1">The sequence shown here is derived from an EMBL/GenBank/DDBJ whole genome shotgun (WGS) entry which is preliminary data.</text>
</comment>
<organism evidence="1 2">
    <name type="scientific">Phocaeicola vulgatus</name>
    <name type="common">Bacteroides vulgatus</name>
    <dbReference type="NCBI Taxonomy" id="821"/>
    <lineage>
        <taxon>Bacteria</taxon>
        <taxon>Pseudomonadati</taxon>
        <taxon>Bacteroidota</taxon>
        <taxon>Bacteroidia</taxon>
        <taxon>Bacteroidales</taxon>
        <taxon>Bacteroidaceae</taxon>
        <taxon>Phocaeicola</taxon>
    </lineage>
</organism>
<protein>
    <submittedName>
        <fullName evidence="1">Uncharacterized protein</fullName>
    </submittedName>
</protein>
<name>A0A415BWE7_PHOVU</name>
<sequence>MNMADVIRFIEYLDENSRYIDLSLIVSLIHITIIIKKSPYLYKFITSCSKVSLFPIALLRILLR</sequence>
<gene>
    <name evidence="1" type="ORF">DW150_02585</name>
</gene>
<dbReference type="AlphaFoldDB" id="A0A415BWE7"/>
<dbReference type="Proteomes" id="UP000285777">
    <property type="component" value="Unassembled WGS sequence"/>
</dbReference>
<accession>A0A415BWE7</accession>
<dbReference type="EMBL" id="QRLF01000003">
    <property type="protein sequence ID" value="RHI96279.1"/>
    <property type="molecule type" value="Genomic_DNA"/>
</dbReference>
<evidence type="ECO:0000313" key="2">
    <source>
        <dbReference type="Proteomes" id="UP000285777"/>
    </source>
</evidence>
<evidence type="ECO:0000313" key="1">
    <source>
        <dbReference type="EMBL" id="RHI96279.1"/>
    </source>
</evidence>
<proteinExistence type="predicted"/>
<reference evidence="1 2" key="1">
    <citation type="submission" date="2018-08" db="EMBL/GenBank/DDBJ databases">
        <title>A genome reference for cultivated species of the human gut microbiota.</title>
        <authorList>
            <person name="Zou Y."/>
            <person name="Xue W."/>
            <person name="Luo G."/>
        </authorList>
    </citation>
    <scope>NUCLEOTIDE SEQUENCE [LARGE SCALE GENOMIC DNA]</scope>
    <source>
        <strain evidence="1 2">AM13-21</strain>
    </source>
</reference>